<dbReference type="AlphaFoldDB" id="A0A0B6YA34"/>
<evidence type="ECO:0000313" key="1">
    <source>
        <dbReference type="EMBL" id="CEK53212.1"/>
    </source>
</evidence>
<name>A0A0B6YA34_9EUPU</name>
<proteinExistence type="predicted"/>
<feature type="non-terminal residue" evidence="1">
    <location>
        <position position="1"/>
    </location>
</feature>
<dbReference type="EMBL" id="HACG01006347">
    <property type="protein sequence ID" value="CEK53212.1"/>
    <property type="molecule type" value="Transcribed_RNA"/>
</dbReference>
<organism evidence="1">
    <name type="scientific">Arion vulgaris</name>
    <dbReference type="NCBI Taxonomy" id="1028688"/>
    <lineage>
        <taxon>Eukaryota</taxon>
        <taxon>Metazoa</taxon>
        <taxon>Spiralia</taxon>
        <taxon>Lophotrochozoa</taxon>
        <taxon>Mollusca</taxon>
        <taxon>Gastropoda</taxon>
        <taxon>Heterobranchia</taxon>
        <taxon>Euthyneura</taxon>
        <taxon>Panpulmonata</taxon>
        <taxon>Eupulmonata</taxon>
        <taxon>Stylommatophora</taxon>
        <taxon>Helicina</taxon>
        <taxon>Arionoidea</taxon>
        <taxon>Arionidae</taxon>
        <taxon>Arion</taxon>
    </lineage>
</organism>
<reference evidence="1" key="1">
    <citation type="submission" date="2014-12" db="EMBL/GenBank/DDBJ databases">
        <title>Insight into the proteome of Arion vulgaris.</title>
        <authorList>
            <person name="Aradska J."/>
            <person name="Bulat T."/>
            <person name="Smidak R."/>
            <person name="Sarate P."/>
            <person name="Gangsoo J."/>
            <person name="Sialana F."/>
            <person name="Bilban M."/>
            <person name="Lubec G."/>
        </authorList>
    </citation>
    <scope>NUCLEOTIDE SEQUENCE</scope>
    <source>
        <tissue evidence="1">Skin</tissue>
    </source>
</reference>
<protein>
    <submittedName>
        <fullName evidence="1">Uncharacterized protein</fullName>
    </submittedName>
</protein>
<accession>A0A0B6YA34</accession>
<sequence>RDLTLTYPWLNSHMYPHISDSSLTHDYQLKKILTKCILEGNIISLTAIIPSFSTTHNNQGISGQEYETSQSCLVNKQNHAPTTT</sequence>
<gene>
    <name evidence="1" type="primary">ORF19445</name>
</gene>